<comment type="caution">
    <text evidence="2">The sequence shown here is derived from an EMBL/GenBank/DDBJ whole genome shotgun (WGS) entry which is preliminary data.</text>
</comment>
<name>A0A366E4F8_9BACI</name>
<feature type="transmembrane region" description="Helical" evidence="1">
    <location>
        <begin position="187"/>
        <end position="211"/>
    </location>
</feature>
<dbReference type="EMBL" id="QNRI01000007">
    <property type="protein sequence ID" value="RBO97202.1"/>
    <property type="molecule type" value="Genomic_DNA"/>
</dbReference>
<keyword evidence="1" id="KW-1133">Transmembrane helix</keyword>
<proteinExistence type="predicted"/>
<feature type="transmembrane region" description="Helical" evidence="1">
    <location>
        <begin position="121"/>
        <end position="142"/>
    </location>
</feature>
<keyword evidence="1" id="KW-0472">Membrane</keyword>
<feature type="transmembrane region" description="Helical" evidence="1">
    <location>
        <begin position="217"/>
        <end position="236"/>
    </location>
</feature>
<evidence type="ECO:0000256" key="1">
    <source>
        <dbReference type="SAM" id="Phobius"/>
    </source>
</evidence>
<sequence length="454" mass="52612">MVSLRKFILYSCIFGDSLIKNVFPDRNKLKDQILCILIQAVFVFLFCVPLTIIILPFFLLLSSRPDILLLELSKYIYFLLVLTFMVHILLNQSNKEYSFPKVIIEVYFIFKTLTKRIKIKFINTIITFTLLSTIVYFIITIGSKLLTHYPQLEGSHIVFFGVVFSLILIMLFLEGTKDELKRTLRQFSFWLIIFLLLLGFSLTQINVYILPKLSNETLLSTSLILIGILFNFAQVLSTGRTAYSLALKEVNKEGIIERTYSEAFTYSKFLRIIGEYKSTQKQIISEIKNEIARIGLKKFLINMLPVWSIIIFFLFTFTILNLYSSNISNLFESILDFIINIWILLWGGDKDFAMSLFVLLLLFYFFFKQLSVLLLLFREKHLIPIFKQIEMMLLTTIIIVIFIDIILVNITLVNVIVVPLGIITILLGALLAFIEKLTSNSKNSNSNNKNKNNE</sequence>
<feature type="transmembrane region" description="Helical" evidence="1">
    <location>
        <begin position="154"/>
        <end position="175"/>
    </location>
</feature>
<keyword evidence="1" id="KW-0812">Transmembrane</keyword>
<keyword evidence="3" id="KW-1185">Reference proteome</keyword>
<feature type="transmembrane region" description="Helical" evidence="1">
    <location>
        <begin position="416"/>
        <end position="434"/>
    </location>
</feature>
<protein>
    <submittedName>
        <fullName evidence="2">Uncharacterized protein</fullName>
    </submittedName>
</protein>
<dbReference type="AlphaFoldDB" id="A0A366E4F8"/>
<evidence type="ECO:0000313" key="2">
    <source>
        <dbReference type="EMBL" id="RBO97202.1"/>
    </source>
</evidence>
<feature type="transmembrane region" description="Helical" evidence="1">
    <location>
        <begin position="72"/>
        <end position="90"/>
    </location>
</feature>
<accession>A0A366E4F8</accession>
<feature type="transmembrane region" description="Helical" evidence="1">
    <location>
        <begin position="352"/>
        <end position="377"/>
    </location>
</feature>
<feature type="transmembrane region" description="Helical" evidence="1">
    <location>
        <begin position="299"/>
        <end position="323"/>
    </location>
</feature>
<gene>
    <name evidence="2" type="ORF">DES48_107121</name>
</gene>
<feature type="transmembrane region" description="Helical" evidence="1">
    <location>
        <begin position="389"/>
        <end position="410"/>
    </location>
</feature>
<organism evidence="2 3">
    <name type="scientific">Paraliobacillus ryukyuensis</name>
    <dbReference type="NCBI Taxonomy" id="200904"/>
    <lineage>
        <taxon>Bacteria</taxon>
        <taxon>Bacillati</taxon>
        <taxon>Bacillota</taxon>
        <taxon>Bacilli</taxon>
        <taxon>Bacillales</taxon>
        <taxon>Bacillaceae</taxon>
        <taxon>Paraliobacillus</taxon>
    </lineage>
</organism>
<dbReference type="Proteomes" id="UP000252254">
    <property type="component" value="Unassembled WGS sequence"/>
</dbReference>
<feature type="transmembrane region" description="Helical" evidence="1">
    <location>
        <begin position="33"/>
        <end position="60"/>
    </location>
</feature>
<evidence type="ECO:0000313" key="3">
    <source>
        <dbReference type="Proteomes" id="UP000252254"/>
    </source>
</evidence>
<reference evidence="2 3" key="1">
    <citation type="submission" date="2018-06" db="EMBL/GenBank/DDBJ databases">
        <title>Genomic Encyclopedia of Type Strains, Phase IV (KMG-IV): sequencing the most valuable type-strain genomes for metagenomic binning, comparative biology and taxonomic classification.</title>
        <authorList>
            <person name="Goeker M."/>
        </authorList>
    </citation>
    <scope>NUCLEOTIDE SEQUENCE [LARGE SCALE GENOMIC DNA]</scope>
    <source>
        <strain evidence="2 3">DSM 15140</strain>
    </source>
</reference>